<proteinExistence type="inferred from homology"/>
<organism evidence="4 5">
    <name type="scientific">Candidatus Falkowbacteria bacterium RIFOXYD2_FULL_34_120</name>
    <dbReference type="NCBI Taxonomy" id="1798007"/>
    <lineage>
        <taxon>Bacteria</taxon>
        <taxon>Candidatus Falkowiibacteriota</taxon>
    </lineage>
</organism>
<feature type="domain" description="Phosphoribosyltransferase" evidence="2">
    <location>
        <begin position="154"/>
        <end position="236"/>
    </location>
</feature>
<dbReference type="EMBL" id="MFGO01000011">
    <property type="protein sequence ID" value="OGF41280.1"/>
    <property type="molecule type" value="Genomic_DNA"/>
</dbReference>
<dbReference type="PANTHER" id="PTHR47505:SF1">
    <property type="entry name" value="DNA UTILIZATION PROTEIN YHGH"/>
    <property type="match status" value="1"/>
</dbReference>
<dbReference type="InterPro" id="IPR044005">
    <property type="entry name" value="DZR_2"/>
</dbReference>
<evidence type="ECO:0000313" key="4">
    <source>
        <dbReference type="EMBL" id="OGF41280.1"/>
    </source>
</evidence>
<dbReference type="InterPro" id="IPR051910">
    <property type="entry name" value="ComF/GntX_DNA_util-trans"/>
</dbReference>
<dbReference type="InterPro" id="IPR000836">
    <property type="entry name" value="PRTase_dom"/>
</dbReference>
<dbReference type="SUPFAM" id="SSF53271">
    <property type="entry name" value="PRTase-like"/>
    <property type="match status" value="1"/>
</dbReference>
<dbReference type="Pfam" id="PF18912">
    <property type="entry name" value="DZR_2"/>
    <property type="match status" value="1"/>
</dbReference>
<comment type="caution">
    <text evidence="4">The sequence shown here is derived from an EMBL/GenBank/DDBJ whole genome shotgun (WGS) entry which is preliminary data.</text>
</comment>
<dbReference type="Proteomes" id="UP000177579">
    <property type="component" value="Unassembled WGS sequence"/>
</dbReference>
<evidence type="ECO:0000256" key="1">
    <source>
        <dbReference type="ARBA" id="ARBA00008007"/>
    </source>
</evidence>
<evidence type="ECO:0000313" key="5">
    <source>
        <dbReference type="Proteomes" id="UP000177579"/>
    </source>
</evidence>
<evidence type="ECO:0008006" key="6">
    <source>
        <dbReference type="Google" id="ProtNLM"/>
    </source>
</evidence>
<gene>
    <name evidence="4" type="ORF">A2531_00255</name>
</gene>
<dbReference type="PANTHER" id="PTHR47505">
    <property type="entry name" value="DNA UTILIZATION PROTEIN YHGH"/>
    <property type="match status" value="1"/>
</dbReference>
<dbReference type="InterPro" id="IPR029057">
    <property type="entry name" value="PRTase-like"/>
</dbReference>
<evidence type="ECO:0000259" key="3">
    <source>
        <dbReference type="Pfam" id="PF18912"/>
    </source>
</evidence>
<accession>A0A1F5TQP1</accession>
<reference evidence="4 5" key="1">
    <citation type="journal article" date="2016" name="Nat. Commun.">
        <title>Thousands of microbial genomes shed light on interconnected biogeochemical processes in an aquifer system.</title>
        <authorList>
            <person name="Anantharaman K."/>
            <person name="Brown C.T."/>
            <person name="Hug L.A."/>
            <person name="Sharon I."/>
            <person name="Castelle C.J."/>
            <person name="Probst A.J."/>
            <person name="Thomas B.C."/>
            <person name="Singh A."/>
            <person name="Wilkins M.J."/>
            <person name="Karaoz U."/>
            <person name="Brodie E.L."/>
            <person name="Williams K.H."/>
            <person name="Hubbard S.S."/>
            <person name="Banfield J.F."/>
        </authorList>
    </citation>
    <scope>NUCLEOTIDE SEQUENCE [LARGE SCALE GENOMIC DNA]</scope>
</reference>
<sequence>MNFDKIKNQVITPLLDFIFPIECVGCQKEGEWLCEPCFEKLSFYKNQYCPICKQEGLMGKFCPNCKPFYEIDRIFIAGNYKNIVIADLIKKLKFYSVKNIANILGEYLYVFIKKEIKIFDKNNHPSFPLKKTLIVPVPLSHKRYNFRTFNQSEEIAKFLAKKCKLPTSNNLIKIKHTKPQTKLKRENRLKNIKNCFKWEGENLNKKNILLIDDVVTTGSTLNECARELKKHGAGKIWGLVVAKG</sequence>
<dbReference type="Gene3D" id="3.40.50.2020">
    <property type="match status" value="1"/>
</dbReference>
<evidence type="ECO:0000259" key="2">
    <source>
        <dbReference type="Pfam" id="PF00156"/>
    </source>
</evidence>
<dbReference type="CDD" id="cd06223">
    <property type="entry name" value="PRTases_typeI"/>
    <property type="match status" value="1"/>
</dbReference>
<protein>
    <recommendedName>
        <fullName evidence="6">Phosphoribosyltransferase domain-containing protein</fullName>
    </recommendedName>
</protein>
<dbReference type="AlphaFoldDB" id="A0A1F5TQP1"/>
<feature type="domain" description="Double zinc ribbon" evidence="3">
    <location>
        <begin position="14"/>
        <end position="65"/>
    </location>
</feature>
<dbReference type="Pfam" id="PF00156">
    <property type="entry name" value="Pribosyltran"/>
    <property type="match status" value="1"/>
</dbReference>
<name>A0A1F5TQP1_9BACT</name>
<comment type="similarity">
    <text evidence="1">Belongs to the ComF/GntX family.</text>
</comment>